<dbReference type="Gene3D" id="3.20.20.450">
    <property type="entry name" value="EAL domain"/>
    <property type="match status" value="1"/>
</dbReference>
<dbReference type="InterPro" id="IPR052155">
    <property type="entry name" value="Biofilm_reg_signaling"/>
</dbReference>
<dbReference type="SMART" id="SM00052">
    <property type="entry name" value="EAL"/>
    <property type="match status" value="1"/>
</dbReference>
<dbReference type="Proteomes" id="UP000000263">
    <property type="component" value="Chromosome"/>
</dbReference>
<dbReference type="Gene3D" id="3.30.70.270">
    <property type="match status" value="1"/>
</dbReference>
<dbReference type="FunFam" id="3.30.70.270:FF:000001">
    <property type="entry name" value="Diguanylate cyclase domain protein"/>
    <property type="match status" value="1"/>
</dbReference>
<sequence length="794" mass="86124">MKDETPLSVLLVAQSDEVAGRLRVAFGDLAITLDHVSPDQALSTLSVTRVDVVLLDVSPFPDVPLELIASIVTVAPHVPILALVVNDADPRALAALAAGAHDFVSSEAAASAIVARLRSAAAHRLAEKGDQPVALKDLVLRSNDAVLLIGRDGRVNQANAAAAALFGVLTERLIGEPFGTPIVSNLATTIDIPRRNDEPIAAELFLLHVLDDRSDDAYLAILRGISRHHRLDVDLRLMMAAISSTSDGIVIADLDGVPHYQNPAFQKMTGLTLDDLRMAGGLLRLYRDVGTARAALSAVRSGQSYRGEMRLIDRQGAAISVLLHIDPVLDASNQVIALVAVHTDVTQRKLTEDRLAYLSSHDPLTGLANRTLLLDRLQLALERRNRHGAALCGILLLDLDRFKQINDSLGHMVGDEVLIAVAGRLKHITRPGDTVARLGGDEFAVVLDSVGSLDDIWRIALRIQQALSHPITVQDQSLMVGVSLGIAIDDGRTTSAAALLRDADTALHQAKARGRSRIVLFEEAMHTAATTQLQLEIELRQALHRQALLLHYQPIVDLASGAIRGFEALMRWHRPLSGLVLPDGFLPVAEEAGMIPAMGAWSIVEVCRQARRWRDQFGSAAELPVSVNIHSRQLEQTELPHQVRQALREFNLPGAALTIEITEKATLRDLDLVVTQLQQLKELGVQVVLDDFGTGYSSLGHLARLPINGVKIDRSFVQSMMHDPLSITIVRAVITLARELNLGVVAEGVETEEQRAALLQLGCTCAQGWLFGRAVDAEAAAEWIARRRELSIEK</sequence>
<dbReference type="NCBIfam" id="TIGR00254">
    <property type="entry name" value="GGDEF"/>
    <property type="match status" value="1"/>
</dbReference>
<gene>
    <name evidence="7" type="ordered locus">Rcas_1506</name>
</gene>
<feature type="domain" description="PAS" evidence="3">
    <location>
        <begin position="131"/>
        <end position="176"/>
    </location>
</feature>
<reference evidence="7 8" key="1">
    <citation type="submission" date="2007-08" db="EMBL/GenBank/DDBJ databases">
        <title>Complete sequence of Roseiflexus castenholzii DSM 13941.</title>
        <authorList>
            <consortium name="US DOE Joint Genome Institute"/>
            <person name="Copeland A."/>
            <person name="Lucas S."/>
            <person name="Lapidus A."/>
            <person name="Barry K."/>
            <person name="Glavina del Rio T."/>
            <person name="Dalin E."/>
            <person name="Tice H."/>
            <person name="Pitluck S."/>
            <person name="Thompson L.S."/>
            <person name="Brettin T."/>
            <person name="Bruce D."/>
            <person name="Detter J.C."/>
            <person name="Han C."/>
            <person name="Tapia R."/>
            <person name="Schmutz J."/>
            <person name="Larimer F."/>
            <person name="Land M."/>
            <person name="Hauser L."/>
            <person name="Kyrpides N."/>
            <person name="Mikhailova N."/>
            <person name="Bryant D.A."/>
            <person name="Hanada S."/>
            <person name="Tsukatani Y."/>
            <person name="Richardson P."/>
        </authorList>
    </citation>
    <scope>NUCLEOTIDE SEQUENCE [LARGE SCALE GENOMIC DNA]</scope>
    <source>
        <strain evidence="8">DSM 13941 / HLO8</strain>
    </source>
</reference>
<dbReference type="STRING" id="383372.Rcas_1506"/>
<dbReference type="InterPro" id="IPR001633">
    <property type="entry name" value="EAL_dom"/>
</dbReference>
<dbReference type="RefSeq" id="WP_012120028.1">
    <property type="nucleotide sequence ID" value="NC_009767.1"/>
</dbReference>
<feature type="modified residue" description="4-aspartylphosphate" evidence="1">
    <location>
        <position position="56"/>
    </location>
</feature>
<evidence type="ECO:0000313" key="7">
    <source>
        <dbReference type="EMBL" id="ABU57600.1"/>
    </source>
</evidence>
<name>A7NJD0_ROSCS</name>
<feature type="domain" description="PAS" evidence="3">
    <location>
        <begin position="234"/>
        <end position="276"/>
    </location>
</feature>
<dbReference type="NCBIfam" id="TIGR00229">
    <property type="entry name" value="sensory_box"/>
    <property type="match status" value="1"/>
</dbReference>
<dbReference type="AlphaFoldDB" id="A7NJD0"/>
<evidence type="ECO:0000256" key="1">
    <source>
        <dbReference type="PROSITE-ProRule" id="PRU00169"/>
    </source>
</evidence>
<dbReference type="GO" id="GO:0000160">
    <property type="term" value="P:phosphorelay signal transduction system"/>
    <property type="evidence" value="ECO:0007669"/>
    <property type="project" value="InterPro"/>
</dbReference>
<dbReference type="Pfam" id="PF00563">
    <property type="entry name" value="EAL"/>
    <property type="match status" value="1"/>
</dbReference>
<dbReference type="PROSITE" id="PS50883">
    <property type="entry name" value="EAL"/>
    <property type="match status" value="1"/>
</dbReference>
<dbReference type="Gene3D" id="3.30.450.20">
    <property type="entry name" value="PAS domain"/>
    <property type="match status" value="2"/>
</dbReference>
<dbReference type="SMART" id="SM00086">
    <property type="entry name" value="PAC"/>
    <property type="match status" value="1"/>
</dbReference>
<dbReference type="InterPro" id="IPR043128">
    <property type="entry name" value="Rev_trsase/Diguanyl_cyclase"/>
</dbReference>
<dbReference type="HOGENOM" id="CLU_000445_70_20_0"/>
<protein>
    <submittedName>
        <fullName evidence="7">Response regulator receiver modulated diguanylate cyclase/phosphodiesterase with PAS/PAC sensor(S)</fullName>
    </submittedName>
</protein>
<dbReference type="GO" id="GO:0006355">
    <property type="term" value="P:regulation of DNA-templated transcription"/>
    <property type="evidence" value="ECO:0007669"/>
    <property type="project" value="InterPro"/>
</dbReference>
<dbReference type="SMART" id="SM00267">
    <property type="entry name" value="GGDEF"/>
    <property type="match status" value="1"/>
</dbReference>
<organism evidence="7 8">
    <name type="scientific">Roseiflexus castenholzii (strain DSM 13941 / HLO8)</name>
    <dbReference type="NCBI Taxonomy" id="383372"/>
    <lineage>
        <taxon>Bacteria</taxon>
        <taxon>Bacillati</taxon>
        <taxon>Chloroflexota</taxon>
        <taxon>Chloroflexia</taxon>
        <taxon>Chloroflexales</taxon>
        <taxon>Roseiflexineae</taxon>
        <taxon>Roseiflexaceae</taxon>
        <taxon>Roseiflexus</taxon>
    </lineage>
</organism>
<evidence type="ECO:0000259" key="6">
    <source>
        <dbReference type="PROSITE" id="PS50887"/>
    </source>
</evidence>
<dbReference type="InterPro" id="IPR035919">
    <property type="entry name" value="EAL_sf"/>
</dbReference>
<dbReference type="PROSITE" id="PS50113">
    <property type="entry name" value="PAC"/>
    <property type="match status" value="1"/>
</dbReference>
<dbReference type="InterPro" id="IPR001789">
    <property type="entry name" value="Sig_transdc_resp-reg_receiver"/>
</dbReference>
<evidence type="ECO:0000259" key="2">
    <source>
        <dbReference type="PROSITE" id="PS50110"/>
    </source>
</evidence>
<dbReference type="Gene3D" id="3.40.50.2300">
    <property type="match status" value="1"/>
</dbReference>
<dbReference type="eggNOG" id="COG5001">
    <property type="taxonomic scope" value="Bacteria"/>
</dbReference>
<dbReference type="Pfam" id="PF13188">
    <property type="entry name" value="PAS_8"/>
    <property type="match status" value="1"/>
</dbReference>
<dbReference type="InterPro" id="IPR001610">
    <property type="entry name" value="PAC"/>
</dbReference>
<feature type="domain" description="GGDEF" evidence="6">
    <location>
        <begin position="390"/>
        <end position="523"/>
    </location>
</feature>
<dbReference type="CDD" id="cd01948">
    <property type="entry name" value="EAL"/>
    <property type="match status" value="1"/>
</dbReference>
<dbReference type="EMBL" id="CP000804">
    <property type="protein sequence ID" value="ABU57600.1"/>
    <property type="molecule type" value="Genomic_DNA"/>
</dbReference>
<dbReference type="InterPro" id="IPR000700">
    <property type="entry name" value="PAS-assoc_C"/>
</dbReference>
<dbReference type="PROSITE" id="PS50110">
    <property type="entry name" value="RESPONSE_REGULATORY"/>
    <property type="match status" value="1"/>
</dbReference>
<evidence type="ECO:0000259" key="4">
    <source>
        <dbReference type="PROSITE" id="PS50113"/>
    </source>
</evidence>
<dbReference type="InterPro" id="IPR000014">
    <property type="entry name" value="PAS"/>
</dbReference>
<dbReference type="eggNOG" id="COG0784">
    <property type="taxonomic scope" value="Bacteria"/>
</dbReference>
<dbReference type="SUPFAM" id="SSF55785">
    <property type="entry name" value="PYP-like sensor domain (PAS domain)"/>
    <property type="match status" value="2"/>
</dbReference>
<dbReference type="CDD" id="cd01949">
    <property type="entry name" value="GGDEF"/>
    <property type="match status" value="1"/>
</dbReference>
<dbReference type="PROSITE" id="PS50112">
    <property type="entry name" value="PAS"/>
    <property type="match status" value="2"/>
</dbReference>
<dbReference type="OrthoDB" id="158981at2"/>
<dbReference type="PANTHER" id="PTHR44757:SF2">
    <property type="entry name" value="BIOFILM ARCHITECTURE MAINTENANCE PROTEIN MBAA"/>
    <property type="match status" value="1"/>
</dbReference>
<feature type="domain" description="EAL" evidence="5">
    <location>
        <begin position="532"/>
        <end position="788"/>
    </location>
</feature>
<dbReference type="SUPFAM" id="SSF141868">
    <property type="entry name" value="EAL domain-like"/>
    <property type="match status" value="1"/>
</dbReference>
<feature type="domain" description="PAC" evidence="4">
    <location>
        <begin position="305"/>
        <end position="357"/>
    </location>
</feature>
<dbReference type="SUPFAM" id="SSF55073">
    <property type="entry name" value="Nucleotide cyclase"/>
    <property type="match status" value="1"/>
</dbReference>
<keyword evidence="1" id="KW-0597">Phosphoprotein</keyword>
<keyword evidence="8" id="KW-1185">Reference proteome</keyword>
<dbReference type="SMART" id="SM00091">
    <property type="entry name" value="PAS"/>
    <property type="match status" value="2"/>
</dbReference>
<dbReference type="InterPro" id="IPR035965">
    <property type="entry name" value="PAS-like_dom_sf"/>
</dbReference>
<dbReference type="InterPro" id="IPR011006">
    <property type="entry name" value="CheY-like_superfamily"/>
</dbReference>
<dbReference type="InterPro" id="IPR013767">
    <property type="entry name" value="PAS_fold"/>
</dbReference>
<accession>A7NJD0</accession>
<evidence type="ECO:0000259" key="5">
    <source>
        <dbReference type="PROSITE" id="PS50883"/>
    </source>
</evidence>
<proteinExistence type="predicted"/>
<dbReference type="CDD" id="cd00130">
    <property type="entry name" value="PAS"/>
    <property type="match status" value="1"/>
</dbReference>
<dbReference type="PANTHER" id="PTHR44757">
    <property type="entry name" value="DIGUANYLATE CYCLASE DGCP"/>
    <property type="match status" value="1"/>
</dbReference>
<dbReference type="Pfam" id="PF00990">
    <property type="entry name" value="GGDEF"/>
    <property type="match status" value="1"/>
</dbReference>
<dbReference type="SUPFAM" id="SSF52172">
    <property type="entry name" value="CheY-like"/>
    <property type="match status" value="1"/>
</dbReference>
<dbReference type="KEGG" id="rca:Rcas_1506"/>
<dbReference type="InterPro" id="IPR000160">
    <property type="entry name" value="GGDEF_dom"/>
</dbReference>
<evidence type="ECO:0000259" key="3">
    <source>
        <dbReference type="PROSITE" id="PS50112"/>
    </source>
</evidence>
<dbReference type="PROSITE" id="PS50887">
    <property type="entry name" value="GGDEF"/>
    <property type="match status" value="1"/>
</dbReference>
<dbReference type="Pfam" id="PF00989">
    <property type="entry name" value="PAS"/>
    <property type="match status" value="1"/>
</dbReference>
<evidence type="ECO:0000313" key="8">
    <source>
        <dbReference type="Proteomes" id="UP000000263"/>
    </source>
</evidence>
<dbReference type="InterPro" id="IPR029787">
    <property type="entry name" value="Nucleotide_cyclase"/>
</dbReference>
<feature type="domain" description="Response regulatory" evidence="2">
    <location>
        <begin position="8"/>
        <end position="121"/>
    </location>
</feature>